<dbReference type="InterPro" id="IPR000086">
    <property type="entry name" value="NUDIX_hydrolase_dom"/>
</dbReference>
<evidence type="ECO:0000256" key="9">
    <source>
        <dbReference type="ARBA" id="ARBA00023204"/>
    </source>
</evidence>
<evidence type="ECO:0000313" key="13">
    <source>
        <dbReference type="EMBL" id="MFB9630248.1"/>
    </source>
</evidence>
<evidence type="ECO:0000256" key="1">
    <source>
        <dbReference type="ARBA" id="ARBA00001946"/>
    </source>
</evidence>
<gene>
    <name evidence="13" type="ORF">ACFFSA_44855</name>
</gene>
<dbReference type="PROSITE" id="PS00893">
    <property type="entry name" value="NUDIX_BOX"/>
    <property type="match status" value="1"/>
</dbReference>
<evidence type="ECO:0000256" key="3">
    <source>
        <dbReference type="ARBA" id="ARBA00022457"/>
    </source>
</evidence>
<keyword evidence="9" id="KW-0234">DNA repair</keyword>
<keyword evidence="8" id="KW-0460">Magnesium</keyword>
<dbReference type="SUPFAM" id="SSF55811">
    <property type="entry name" value="Nudix"/>
    <property type="match status" value="1"/>
</dbReference>
<keyword evidence="4" id="KW-0235">DNA replication</keyword>
<proteinExistence type="inferred from homology"/>
<keyword evidence="3" id="KW-0515">Mutator protein</keyword>
<dbReference type="RefSeq" id="WP_344988133.1">
    <property type="nucleotide sequence ID" value="NZ_BAAAXV010000002.1"/>
</dbReference>
<comment type="catalytic activity">
    <reaction evidence="10">
        <text>8-oxo-dGTP + H2O = 8-oxo-dGMP + diphosphate + H(+)</text>
        <dbReference type="Rhea" id="RHEA:31575"/>
        <dbReference type="ChEBI" id="CHEBI:15377"/>
        <dbReference type="ChEBI" id="CHEBI:15378"/>
        <dbReference type="ChEBI" id="CHEBI:33019"/>
        <dbReference type="ChEBI" id="CHEBI:63224"/>
        <dbReference type="ChEBI" id="CHEBI:77896"/>
        <dbReference type="EC" id="3.6.1.55"/>
    </reaction>
</comment>
<dbReference type="EC" id="3.6.1.55" evidence="11"/>
<sequence>MTKLPELYVAVDVEADGPIPGPYSMISLGMAVVGRPELTFYTELRPISDDFVPEALAVSGLDRDRLLREAPPAEEAMAAAARWINDLRRIGRPVFLGAPAVFDGMFAHWYFVRFLGKSPFNASGSGLDLRSYWMGRTGCEWVDSRKPLIKQQLQLTDLRHTHHTGEDAVELAHVFDAVLKSRGSEVMQVVAAAVVEDGRLLLVSKNIAPEVFYLPGGKPEDGESAEETLARELNEELGVSPLDMDLLGHVDGTAVLEGVPMRLTVFVTRIDGPPAPAAELAAMGWTNGRDSYIPRLAPAIRDQVLPMLAESGVFGR</sequence>
<dbReference type="EMBL" id="JBHMBW010000094">
    <property type="protein sequence ID" value="MFB9630248.1"/>
    <property type="molecule type" value="Genomic_DNA"/>
</dbReference>
<dbReference type="CDD" id="cd04690">
    <property type="entry name" value="NUDIX_Hydrolase"/>
    <property type="match status" value="1"/>
</dbReference>
<evidence type="ECO:0000256" key="10">
    <source>
        <dbReference type="ARBA" id="ARBA00035861"/>
    </source>
</evidence>
<organism evidence="13 14">
    <name type="scientific">Nonomuraea helvata</name>
    <dbReference type="NCBI Taxonomy" id="37484"/>
    <lineage>
        <taxon>Bacteria</taxon>
        <taxon>Bacillati</taxon>
        <taxon>Actinomycetota</taxon>
        <taxon>Actinomycetes</taxon>
        <taxon>Streptosporangiales</taxon>
        <taxon>Streptosporangiaceae</taxon>
        <taxon>Nonomuraea</taxon>
    </lineage>
</organism>
<evidence type="ECO:0000259" key="12">
    <source>
        <dbReference type="PROSITE" id="PS51462"/>
    </source>
</evidence>
<comment type="caution">
    <text evidence="13">The sequence shown here is derived from an EMBL/GenBank/DDBJ whole genome shotgun (WGS) entry which is preliminary data.</text>
</comment>
<keyword evidence="14" id="KW-1185">Reference proteome</keyword>
<reference evidence="13 14" key="1">
    <citation type="submission" date="2024-09" db="EMBL/GenBank/DDBJ databases">
        <authorList>
            <person name="Sun Q."/>
            <person name="Mori K."/>
        </authorList>
    </citation>
    <scope>NUCLEOTIDE SEQUENCE [LARGE SCALE GENOMIC DNA]</scope>
    <source>
        <strain evidence="13 14">JCM 3143</strain>
    </source>
</reference>
<dbReference type="PROSITE" id="PS51462">
    <property type="entry name" value="NUDIX"/>
    <property type="match status" value="1"/>
</dbReference>
<dbReference type="InterPro" id="IPR015797">
    <property type="entry name" value="NUDIX_hydrolase-like_dom_sf"/>
</dbReference>
<dbReference type="PANTHER" id="PTHR47707:SF1">
    <property type="entry name" value="NUDIX HYDROLASE FAMILY PROTEIN"/>
    <property type="match status" value="1"/>
</dbReference>
<keyword evidence="6" id="KW-0227">DNA damage</keyword>
<evidence type="ECO:0000256" key="6">
    <source>
        <dbReference type="ARBA" id="ARBA00022763"/>
    </source>
</evidence>
<dbReference type="PANTHER" id="PTHR47707">
    <property type="entry name" value="8-OXO-DGTP DIPHOSPHATASE"/>
    <property type="match status" value="1"/>
</dbReference>
<evidence type="ECO:0000313" key="14">
    <source>
        <dbReference type="Proteomes" id="UP001589532"/>
    </source>
</evidence>
<dbReference type="InterPro" id="IPR047127">
    <property type="entry name" value="MutT-like"/>
</dbReference>
<evidence type="ECO:0000256" key="2">
    <source>
        <dbReference type="ARBA" id="ARBA00005582"/>
    </source>
</evidence>
<dbReference type="Pfam" id="PF00293">
    <property type="entry name" value="NUDIX"/>
    <property type="match status" value="1"/>
</dbReference>
<evidence type="ECO:0000256" key="7">
    <source>
        <dbReference type="ARBA" id="ARBA00022801"/>
    </source>
</evidence>
<dbReference type="Gene3D" id="3.90.79.10">
    <property type="entry name" value="Nucleoside Triphosphate Pyrophosphohydrolase"/>
    <property type="match status" value="1"/>
</dbReference>
<evidence type="ECO:0000256" key="11">
    <source>
        <dbReference type="ARBA" id="ARBA00038905"/>
    </source>
</evidence>
<comment type="similarity">
    <text evidence="2">Belongs to the Nudix hydrolase family.</text>
</comment>
<dbReference type="Gene3D" id="3.30.420.10">
    <property type="entry name" value="Ribonuclease H-like superfamily/Ribonuclease H"/>
    <property type="match status" value="1"/>
</dbReference>
<accession>A0ABV5SGL5</accession>
<dbReference type="Proteomes" id="UP001589532">
    <property type="component" value="Unassembled WGS sequence"/>
</dbReference>
<protein>
    <recommendedName>
        <fullName evidence="11">8-oxo-dGTP diphosphatase</fullName>
        <ecNumber evidence="11">3.6.1.55</ecNumber>
    </recommendedName>
</protein>
<feature type="domain" description="Nudix hydrolase" evidence="12">
    <location>
        <begin position="185"/>
        <end position="309"/>
    </location>
</feature>
<keyword evidence="5" id="KW-0479">Metal-binding</keyword>
<evidence type="ECO:0000256" key="5">
    <source>
        <dbReference type="ARBA" id="ARBA00022723"/>
    </source>
</evidence>
<dbReference type="InterPro" id="IPR036397">
    <property type="entry name" value="RNaseH_sf"/>
</dbReference>
<dbReference type="SUPFAM" id="SSF53098">
    <property type="entry name" value="Ribonuclease H-like"/>
    <property type="match status" value="1"/>
</dbReference>
<evidence type="ECO:0000256" key="4">
    <source>
        <dbReference type="ARBA" id="ARBA00022705"/>
    </source>
</evidence>
<dbReference type="InterPro" id="IPR020084">
    <property type="entry name" value="NUDIX_hydrolase_CS"/>
</dbReference>
<name>A0ABV5SGL5_9ACTN</name>
<evidence type="ECO:0000256" key="8">
    <source>
        <dbReference type="ARBA" id="ARBA00022842"/>
    </source>
</evidence>
<dbReference type="InterPro" id="IPR012337">
    <property type="entry name" value="RNaseH-like_sf"/>
</dbReference>
<comment type="cofactor">
    <cofactor evidence="1">
        <name>Mg(2+)</name>
        <dbReference type="ChEBI" id="CHEBI:18420"/>
    </cofactor>
</comment>
<keyword evidence="7" id="KW-0378">Hydrolase</keyword>